<dbReference type="Proteomes" id="UP001163046">
    <property type="component" value="Unassembled WGS sequence"/>
</dbReference>
<sequence length="1750" mass="194810">MCAAIIVMQSVFLIGAHVKAQQTLCGFLAFAVYFSVLAEFCWLLLHGLRIHGKIKKIFASNLNIEIVYVVIGWGLPTLLALIAIGVQIDLKNPDDVCWEAAAGSAMWGYAGPVIIIAVFNVAVLLKLLIPTEDVKNGYDYEEMRFRVIKDAIFLACFGLTCTFAYQAVEEERFTEQYFLSVFVVLQAIAMFVFGREGRKDFIKRVEDPQQDEGPANTQADAEEEPENIYENIEDVKPETDLGEGHVKRPRKRNAPNKQPEKITVNTLKNLNIYKEGGSSEMDPLQHAAHLGMMAKRAMQLRDYPDALRMLSMGLTQLQPLNCPPQVASPFLVDRAECLWQLGNVQASLHDMENALRFGLPRDDYYAEEESLKWSDHGHALLQNNDFPLAEQCANFAFYFQTSPRARAQACHCRALAQYEMGKAIGAKNDINEMKRLDGDLARSAAQQRKDIAFASFQKKDYIRSIKDFNLAILLHPEDGSKMKFNRSVQSHQATAYFKLNLYKKAVELGEESFKSNPFYRSKEEAERWKERGNQFSKEASSVDLAIACYSLALNFTPEEETFLKATILSNRSMMYKKQDKVDEALKDAQECVNSKPDWHKAQYRLGSSLCARKKYSEALKPFSKSLKLQLMLSDSTSSEKDKVDTLTQILSVALKIPDGTSSIQYSIPQPIIQSAMNKAVADKDWDLLHLLFLGGGGQKQFKKGSGGLATGCDASSVPLEEVIRCDFPDLKTFISILLEHKANANPPKGSKNPVDVAIELENVDLANLLMDRSNTPGADVKTGTSKPLKKTFRSEGLEAVRRGEDSRAIVLLQISLKHDGATVDEQREMLQLLCELYFKQKSFNDCLCTGRKLKDTYKGEKNETKATAEATQWKKWGNELHKENKYDLMAEYYTLALEFTPPSKSEIMTALLSNRCLALINLKKFNEALVDAEKCTKIRPKWFRGHSRHGTCLLHLKRNKDALQAFCKAHTCALNDKEKQATAQEVISTAMNIEGGESQITCPLSPQVLQFLVKGACEKNEWKKLRFLYLGTAASKTSRGLATECDASCVPLDLLIESDVNDLHKLVTVLLEHGASPTGLRGCAKAPLLAAMETMKFPLAVTLLKNNADPSCIVGHGVFINREGQPKQWLQLGRKALDAKDNKKAIMLLNMSLYLSDSSTEQAILPQVHHALAEVHFNLNEHERSIDSGKECFKLRPIKSEEEANRWKDRAAHAFKSSNYNVCIDYVNLALKYTPADSKQTFSLLLCQRSEASQRLGDCEHGLDDAKNASMMNPGMLEGYLNQLYCFKELKRERDAMQVINECLKRTSDDNLMYGLLSDALDMAVNLQEATSAFTAPVPKDLLTELTSNVIKKRDWRKLRALYLGGGGPTSQPVGDGGLATGIDASSVPLGEIISSTIPERLPLISALLKYGASANAIEGSDIIPLDEATRLQNLPLVEKLVHNGANSCVVGKDGGPIIHQALRIGLQNGTFRFLEAMLASKLPEIESVQDANGDTLYHLACYGKMNKKSAANKCKAIRILREANINPNLPNKTNRSPIEMLNKRDPRWKMLDTALGTYRSNSSVSSPPGTNPENTSNEEHNDEFLLTATEGEGLSGGSDGPLTEEVTPDKDIKVSKIEDKQQLRLQMRENVASLIDALLPLTTFVSVDANEEHDDNEIFNEPPGVPQVTENDDGLLKDEIGLQTTEEDDGDIDGSEIGGDHDAEVEIDSKSPFEDLPWEVDCTDRVWKVMRSKRWTIVCGDASLTKFAC</sequence>
<dbReference type="GO" id="GO:0007166">
    <property type="term" value="P:cell surface receptor signaling pathway"/>
    <property type="evidence" value="ECO:0007669"/>
    <property type="project" value="InterPro"/>
</dbReference>
<dbReference type="SMART" id="SM00028">
    <property type="entry name" value="TPR"/>
    <property type="match status" value="13"/>
</dbReference>
<keyword evidence="5 8" id="KW-1133">Transmembrane helix</keyword>
<dbReference type="GO" id="GO:0051879">
    <property type="term" value="F:Hsp90 protein binding"/>
    <property type="evidence" value="ECO:0007669"/>
    <property type="project" value="TreeGrafter"/>
</dbReference>
<name>A0A9W9YYM0_9CNID</name>
<evidence type="ECO:0000313" key="10">
    <source>
        <dbReference type="EMBL" id="KAJ7371766.1"/>
    </source>
</evidence>
<dbReference type="EMBL" id="MU826842">
    <property type="protein sequence ID" value="KAJ7371766.1"/>
    <property type="molecule type" value="Genomic_DNA"/>
</dbReference>
<dbReference type="GO" id="GO:0016020">
    <property type="term" value="C:membrane"/>
    <property type="evidence" value="ECO:0007669"/>
    <property type="project" value="UniProtKB-SubCell"/>
</dbReference>
<evidence type="ECO:0000256" key="1">
    <source>
        <dbReference type="ARBA" id="ARBA00004141"/>
    </source>
</evidence>
<feature type="compositionally biased region" description="Basic and acidic residues" evidence="7">
    <location>
        <begin position="233"/>
        <end position="246"/>
    </location>
</feature>
<evidence type="ECO:0000259" key="9">
    <source>
        <dbReference type="PROSITE" id="PS50261"/>
    </source>
</evidence>
<protein>
    <submittedName>
        <fullName evidence="10">TPR and ankyrin repeat-containing protein 1</fullName>
    </submittedName>
</protein>
<reference evidence="10" key="1">
    <citation type="submission" date="2023-01" db="EMBL/GenBank/DDBJ databases">
        <title>Genome assembly of the deep-sea coral Lophelia pertusa.</title>
        <authorList>
            <person name="Herrera S."/>
            <person name="Cordes E."/>
        </authorList>
    </citation>
    <scope>NUCLEOTIDE SEQUENCE</scope>
    <source>
        <strain evidence="10">USNM1676648</strain>
        <tissue evidence="10">Polyp</tissue>
    </source>
</reference>
<evidence type="ECO:0000256" key="6">
    <source>
        <dbReference type="ARBA" id="ARBA00023136"/>
    </source>
</evidence>
<dbReference type="SMART" id="SM00248">
    <property type="entry name" value="ANK"/>
    <property type="match status" value="5"/>
</dbReference>
<feature type="region of interest" description="Disordered" evidence="7">
    <location>
        <begin position="1559"/>
        <end position="1579"/>
    </location>
</feature>
<feature type="transmembrane region" description="Helical" evidence="8">
    <location>
        <begin position="147"/>
        <end position="165"/>
    </location>
</feature>
<evidence type="ECO:0000256" key="5">
    <source>
        <dbReference type="ARBA" id="ARBA00022989"/>
    </source>
</evidence>
<keyword evidence="6 8" id="KW-0472">Membrane</keyword>
<evidence type="ECO:0000313" key="11">
    <source>
        <dbReference type="Proteomes" id="UP001163046"/>
    </source>
</evidence>
<dbReference type="Pfam" id="PF00002">
    <property type="entry name" value="7tm_2"/>
    <property type="match status" value="1"/>
</dbReference>
<dbReference type="GO" id="GO:0004930">
    <property type="term" value="F:G protein-coupled receptor activity"/>
    <property type="evidence" value="ECO:0007669"/>
    <property type="project" value="InterPro"/>
</dbReference>
<feature type="transmembrane region" description="Helical" evidence="8">
    <location>
        <begin position="26"/>
        <end position="45"/>
    </location>
</feature>
<gene>
    <name evidence="10" type="primary">TRANK1_11</name>
    <name evidence="10" type="ORF">OS493_023104</name>
</gene>
<feature type="domain" description="G-protein coupled receptors family 2 profile 2" evidence="9">
    <location>
        <begin position="1"/>
        <end position="128"/>
    </location>
</feature>
<dbReference type="PANTHER" id="PTHR22904:SF523">
    <property type="entry name" value="STRESS-INDUCED-PHOSPHOPROTEIN 1"/>
    <property type="match status" value="1"/>
</dbReference>
<dbReference type="PANTHER" id="PTHR22904">
    <property type="entry name" value="TPR REPEAT CONTAINING PROTEIN"/>
    <property type="match status" value="1"/>
</dbReference>
<evidence type="ECO:0000256" key="7">
    <source>
        <dbReference type="SAM" id="MobiDB-lite"/>
    </source>
</evidence>
<feature type="compositionally biased region" description="Polar residues" evidence="7">
    <location>
        <begin position="1559"/>
        <end position="1576"/>
    </location>
</feature>
<dbReference type="SUPFAM" id="SSF48452">
    <property type="entry name" value="TPR-like"/>
    <property type="match status" value="3"/>
</dbReference>
<dbReference type="SUPFAM" id="SSF48403">
    <property type="entry name" value="Ankyrin repeat"/>
    <property type="match status" value="1"/>
</dbReference>
<dbReference type="InterPro" id="IPR011990">
    <property type="entry name" value="TPR-like_helical_dom_sf"/>
</dbReference>
<dbReference type="InterPro" id="IPR017981">
    <property type="entry name" value="GPCR_2-like_7TM"/>
</dbReference>
<dbReference type="PROSITE" id="PS50261">
    <property type="entry name" value="G_PROTEIN_RECEP_F2_4"/>
    <property type="match status" value="1"/>
</dbReference>
<dbReference type="Gene3D" id="1.25.40.10">
    <property type="entry name" value="Tetratricopeptide repeat domain"/>
    <property type="match status" value="4"/>
</dbReference>
<keyword evidence="2 8" id="KW-0812">Transmembrane</keyword>
<keyword evidence="11" id="KW-1185">Reference proteome</keyword>
<evidence type="ECO:0000256" key="8">
    <source>
        <dbReference type="SAM" id="Phobius"/>
    </source>
</evidence>
<organism evidence="10 11">
    <name type="scientific">Desmophyllum pertusum</name>
    <dbReference type="NCBI Taxonomy" id="174260"/>
    <lineage>
        <taxon>Eukaryota</taxon>
        <taxon>Metazoa</taxon>
        <taxon>Cnidaria</taxon>
        <taxon>Anthozoa</taxon>
        <taxon>Hexacorallia</taxon>
        <taxon>Scleractinia</taxon>
        <taxon>Caryophylliina</taxon>
        <taxon>Caryophylliidae</taxon>
        <taxon>Desmophyllum</taxon>
    </lineage>
</organism>
<evidence type="ECO:0000256" key="3">
    <source>
        <dbReference type="ARBA" id="ARBA00022737"/>
    </source>
</evidence>
<feature type="transmembrane region" description="Helical" evidence="8">
    <location>
        <begin position="106"/>
        <end position="127"/>
    </location>
</feature>
<evidence type="ECO:0000256" key="4">
    <source>
        <dbReference type="ARBA" id="ARBA00022803"/>
    </source>
</evidence>
<dbReference type="InterPro" id="IPR000832">
    <property type="entry name" value="GPCR_2_secretin-like"/>
</dbReference>
<feature type="region of interest" description="Disordered" evidence="7">
    <location>
        <begin position="204"/>
        <end position="260"/>
    </location>
</feature>
<feature type="transmembrane region" description="Helical" evidence="8">
    <location>
        <begin position="66"/>
        <end position="86"/>
    </location>
</feature>
<comment type="subcellular location">
    <subcellularLocation>
        <location evidence="1">Membrane</location>
        <topology evidence="1">Multi-pass membrane protein</topology>
    </subcellularLocation>
</comment>
<dbReference type="OrthoDB" id="5989351at2759"/>
<keyword evidence="3" id="KW-0677">Repeat</keyword>
<proteinExistence type="predicted"/>
<comment type="caution">
    <text evidence="10">The sequence shown here is derived from an EMBL/GenBank/DDBJ whole genome shotgun (WGS) entry which is preliminary data.</text>
</comment>
<dbReference type="InterPro" id="IPR002110">
    <property type="entry name" value="Ankyrin_rpt"/>
</dbReference>
<evidence type="ECO:0000256" key="2">
    <source>
        <dbReference type="ARBA" id="ARBA00022692"/>
    </source>
</evidence>
<dbReference type="Gene3D" id="1.20.1070.10">
    <property type="entry name" value="Rhodopsin 7-helix transmembrane proteins"/>
    <property type="match status" value="1"/>
</dbReference>
<keyword evidence="4" id="KW-0802">TPR repeat</keyword>
<accession>A0A9W9YYM0</accession>
<dbReference type="InterPro" id="IPR019734">
    <property type="entry name" value="TPR_rpt"/>
</dbReference>
<dbReference type="Gene3D" id="1.25.40.20">
    <property type="entry name" value="Ankyrin repeat-containing domain"/>
    <property type="match status" value="1"/>
</dbReference>
<feature type="region of interest" description="Disordered" evidence="7">
    <location>
        <begin position="1591"/>
        <end position="1611"/>
    </location>
</feature>
<dbReference type="InterPro" id="IPR036770">
    <property type="entry name" value="Ankyrin_rpt-contain_sf"/>
</dbReference>